<protein>
    <submittedName>
        <fullName evidence="2">Uncharacterized protein</fullName>
    </submittedName>
</protein>
<sequence length="377" mass="42016">MRLTQGGEVRRRPVPGEVEMLRAAATGDAGVPADGRHAHTQRPAGRETELPDAQSRREEGLRQPRLRGRPLGRQLRAGQARDRQVDDAAGVREHAGDQNRRHRPVVRPGTRGPHHHQPGAELLPRHEVRLCHEPAQPVHVRRRRPRPAPGQVHAGRPVRAVRKPGAVHAHGQPRLDVSRPPAVSAGGLQLPQPRLREPRQVSGHRHFSDRQLLAAPGRHHRARRRLGRELHREAPAVPQLRQVLAAEHGVPAERHAAAPVRGPGPVRADPRVLLGRGRALFLLRQGPVLGLLGPRPPRLRHSLPRPRPRAHQNRSPQGRDWPLRVRQLRTLVLGTRGVGSSTPRPTSVEEIRHGNVPHWGIPHRSSVRFGREGSIRR</sequence>
<dbReference type="Proteomes" id="UP000244005">
    <property type="component" value="Unassembled WGS sequence"/>
</dbReference>
<feature type="compositionally biased region" description="Basic and acidic residues" evidence="1">
    <location>
        <begin position="79"/>
        <end position="99"/>
    </location>
</feature>
<dbReference type="EMBL" id="KZ772704">
    <property type="protein sequence ID" value="PTQ41806.1"/>
    <property type="molecule type" value="Genomic_DNA"/>
</dbReference>
<dbReference type="Gramene" id="Mp5g13210.1">
    <property type="protein sequence ID" value="Mp5g13210.1.cds1"/>
    <property type="gene ID" value="Mp5g13210"/>
</dbReference>
<organism evidence="2 3">
    <name type="scientific">Marchantia polymorpha</name>
    <name type="common">Common liverwort</name>
    <name type="synonym">Marchantia aquatica</name>
    <dbReference type="NCBI Taxonomy" id="3197"/>
    <lineage>
        <taxon>Eukaryota</taxon>
        <taxon>Viridiplantae</taxon>
        <taxon>Streptophyta</taxon>
        <taxon>Embryophyta</taxon>
        <taxon>Marchantiophyta</taxon>
        <taxon>Marchantiopsida</taxon>
        <taxon>Marchantiidae</taxon>
        <taxon>Marchantiales</taxon>
        <taxon>Marchantiaceae</taxon>
        <taxon>Marchantia</taxon>
    </lineage>
</organism>
<feature type="region of interest" description="Disordered" evidence="1">
    <location>
        <begin position="355"/>
        <end position="377"/>
    </location>
</feature>
<feature type="compositionally biased region" description="Basic residues" evidence="1">
    <location>
        <begin position="297"/>
        <end position="312"/>
    </location>
</feature>
<feature type="region of interest" description="Disordered" evidence="1">
    <location>
        <begin position="293"/>
        <end position="322"/>
    </location>
</feature>
<name>A0A2R6X6T1_MARPO</name>
<gene>
    <name evidence="2" type="ORF">MARPO_0032s0015</name>
</gene>
<feature type="region of interest" description="Disordered" evidence="1">
    <location>
        <begin position="1"/>
        <end position="126"/>
    </location>
</feature>
<proteinExistence type="predicted"/>
<evidence type="ECO:0000256" key="1">
    <source>
        <dbReference type="SAM" id="MobiDB-lite"/>
    </source>
</evidence>
<evidence type="ECO:0000313" key="3">
    <source>
        <dbReference type="Proteomes" id="UP000244005"/>
    </source>
</evidence>
<accession>A0A2R6X6T1</accession>
<feature type="compositionally biased region" description="Basic and acidic residues" evidence="1">
    <location>
        <begin position="44"/>
        <end position="62"/>
    </location>
</feature>
<reference evidence="3" key="1">
    <citation type="journal article" date="2017" name="Cell">
        <title>Insights into land plant evolution garnered from the Marchantia polymorpha genome.</title>
        <authorList>
            <person name="Bowman J.L."/>
            <person name="Kohchi T."/>
            <person name="Yamato K.T."/>
            <person name="Jenkins J."/>
            <person name="Shu S."/>
            <person name="Ishizaki K."/>
            <person name="Yamaoka S."/>
            <person name="Nishihama R."/>
            <person name="Nakamura Y."/>
            <person name="Berger F."/>
            <person name="Adam C."/>
            <person name="Aki S.S."/>
            <person name="Althoff F."/>
            <person name="Araki T."/>
            <person name="Arteaga-Vazquez M.A."/>
            <person name="Balasubrmanian S."/>
            <person name="Barry K."/>
            <person name="Bauer D."/>
            <person name="Boehm C.R."/>
            <person name="Briginshaw L."/>
            <person name="Caballero-Perez J."/>
            <person name="Catarino B."/>
            <person name="Chen F."/>
            <person name="Chiyoda S."/>
            <person name="Chovatia M."/>
            <person name="Davies K.M."/>
            <person name="Delmans M."/>
            <person name="Demura T."/>
            <person name="Dierschke T."/>
            <person name="Dolan L."/>
            <person name="Dorantes-Acosta A.E."/>
            <person name="Eklund D.M."/>
            <person name="Florent S.N."/>
            <person name="Flores-Sandoval E."/>
            <person name="Fujiyama A."/>
            <person name="Fukuzawa H."/>
            <person name="Galik B."/>
            <person name="Grimanelli D."/>
            <person name="Grimwood J."/>
            <person name="Grossniklaus U."/>
            <person name="Hamada T."/>
            <person name="Haseloff J."/>
            <person name="Hetherington A.J."/>
            <person name="Higo A."/>
            <person name="Hirakawa Y."/>
            <person name="Hundley H.N."/>
            <person name="Ikeda Y."/>
            <person name="Inoue K."/>
            <person name="Inoue S.I."/>
            <person name="Ishida S."/>
            <person name="Jia Q."/>
            <person name="Kakita M."/>
            <person name="Kanazawa T."/>
            <person name="Kawai Y."/>
            <person name="Kawashima T."/>
            <person name="Kennedy M."/>
            <person name="Kinose K."/>
            <person name="Kinoshita T."/>
            <person name="Kohara Y."/>
            <person name="Koide E."/>
            <person name="Komatsu K."/>
            <person name="Kopischke S."/>
            <person name="Kubo M."/>
            <person name="Kyozuka J."/>
            <person name="Lagercrantz U."/>
            <person name="Lin S.S."/>
            <person name="Lindquist E."/>
            <person name="Lipzen A.M."/>
            <person name="Lu C.W."/>
            <person name="De Luna E."/>
            <person name="Martienssen R.A."/>
            <person name="Minamino N."/>
            <person name="Mizutani M."/>
            <person name="Mizutani M."/>
            <person name="Mochizuki N."/>
            <person name="Monte I."/>
            <person name="Mosher R."/>
            <person name="Nagasaki H."/>
            <person name="Nakagami H."/>
            <person name="Naramoto S."/>
            <person name="Nishitani K."/>
            <person name="Ohtani M."/>
            <person name="Okamoto T."/>
            <person name="Okumura M."/>
            <person name="Phillips J."/>
            <person name="Pollak B."/>
            <person name="Reinders A."/>
            <person name="Rovekamp M."/>
            <person name="Sano R."/>
            <person name="Sawa S."/>
            <person name="Schmid M.W."/>
            <person name="Shirakawa M."/>
            <person name="Solano R."/>
            <person name="Spunde A."/>
            <person name="Suetsugu N."/>
            <person name="Sugano S."/>
            <person name="Sugiyama A."/>
            <person name="Sun R."/>
            <person name="Suzuki Y."/>
            <person name="Takenaka M."/>
            <person name="Takezawa D."/>
            <person name="Tomogane H."/>
            <person name="Tsuzuki M."/>
            <person name="Ueda T."/>
            <person name="Umeda M."/>
            <person name="Ward J.M."/>
            <person name="Watanabe Y."/>
            <person name="Yazaki K."/>
            <person name="Yokoyama R."/>
            <person name="Yoshitake Y."/>
            <person name="Yotsui I."/>
            <person name="Zachgo S."/>
            <person name="Schmutz J."/>
        </authorList>
    </citation>
    <scope>NUCLEOTIDE SEQUENCE [LARGE SCALE GENOMIC DNA]</scope>
    <source>
        <strain evidence="3">Tak-1</strain>
    </source>
</reference>
<feature type="region of interest" description="Disordered" evidence="1">
    <location>
        <begin position="164"/>
        <end position="189"/>
    </location>
</feature>
<evidence type="ECO:0000313" key="2">
    <source>
        <dbReference type="EMBL" id="PTQ41806.1"/>
    </source>
</evidence>
<keyword evidence="3" id="KW-1185">Reference proteome</keyword>
<dbReference type="AlphaFoldDB" id="A0A2R6X6T1"/>